<feature type="domain" description="N-acetyltransferase" evidence="1">
    <location>
        <begin position="121"/>
        <end position="181"/>
    </location>
</feature>
<comment type="caution">
    <text evidence="2">The sequence shown here is derived from an EMBL/GenBank/DDBJ whole genome shotgun (WGS) entry which is preliminary data.</text>
</comment>
<keyword evidence="3" id="KW-1185">Reference proteome</keyword>
<dbReference type="SUPFAM" id="SSF55729">
    <property type="entry name" value="Acyl-CoA N-acyltransferases (Nat)"/>
    <property type="match status" value="1"/>
</dbReference>
<organism evidence="2 3">
    <name type="scientific">Candidatus Galacturonatibacter soehngenii</name>
    <dbReference type="NCBI Taxonomy" id="2307010"/>
    <lineage>
        <taxon>Bacteria</taxon>
        <taxon>Bacillati</taxon>
        <taxon>Bacillota</taxon>
        <taxon>Clostridia</taxon>
        <taxon>Lachnospirales</taxon>
        <taxon>Lachnospiraceae</taxon>
        <taxon>Candidatus Galacturonatibacter</taxon>
    </lineage>
</organism>
<gene>
    <name evidence="2" type="ORF">F7O84_04935</name>
</gene>
<protein>
    <submittedName>
        <fullName evidence="2">GNAT family N-acetyltransferase</fullName>
    </submittedName>
</protein>
<evidence type="ECO:0000313" key="3">
    <source>
        <dbReference type="Proteomes" id="UP000461768"/>
    </source>
</evidence>
<keyword evidence="2" id="KW-0808">Transferase</keyword>
<dbReference type="InterPro" id="IPR000182">
    <property type="entry name" value="GNAT_dom"/>
</dbReference>
<accession>A0A7V7QM81</accession>
<reference evidence="2 3" key="1">
    <citation type="submission" date="2019-09" db="EMBL/GenBank/DDBJ databases">
        <authorList>
            <person name="Valk L.C."/>
        </authorList>
    </citation>
    <scope>NUCLEOTIDE SEQUENCE [LARGE SCALE GENOMIC DNA]</scope>
    <source>
        <strain evidence="2">GalUA</strain>
    </source>
</reference>
<dbReference type="OrthoDB" id="9808140at2"/>
<reference evidence="2 3" key="2">
    <citation type="submission" date="2020-02" db="EMBL/GenBank/DDBJ databases">
        <title>Candidatus Galacturonibacter soehngenii shows hetero-acetogenic catabolism of galacturonic acid but lacks a canonical carbon monoxide dehydrogenase/acetyl-CoA synthase complex.</title>
        <authorList>
            <person name="Diender M."/>
            <person name="Stouten G.R."/>
            <person name="Petersen J.F."/>
            <person name="Nielsen P.H."/>
            <person name="Dueholm M.S."/>
            <person name="Pronk J.T."/>
            <person name="Van Loosdrecht M.C.M."/>
        </authorList>
    </citation>
    <scope>NUCLEOTIDE SEQUENCE [LARGE SCALE GENOMIC DNA]</scope>
    <source>
        <strain evidence="2">GalUA</strain>
    </source>
</reference>
<dbReference type="AlphaFoldDB" id="A0A7V7QM81"/>
<dbReference type="PANTHER" id="PTHR42791:SF1">
    <property type="entry name" value="N-ACETYLTRANSFERASE DOMAIN-CONTAINING PROTEIN"/>
    <property type="match status" value="1"/>
</dbReference>
<dbReference type="CDD" id="cd04301">
    <property type="entry name" value="NAT_SF"/>
    <property type="match status" value="1"/>
</dbReference>
<dbReference type="GO" id="GO:0016747">
    <property type="term" value="F:acyltransferase activity, transferring groups other than amino-acyl groups"/>
    <property type="evidence" value="ECO:0007669"/>
    <property type="project" value="InterPro"/>
</dbReference>
<name>A0A7V7QM81_9FIRM</name>
<dbReference type="InterPro" id="IPR016181">
    <property type="entry name" value="Acyl_CoA_acyltransferase"/>
</dbReference>
<evidence type="ECO:0000313" key="2">
    <source>
        <dbReference type="EMBL" id="KAB1439734.1"/>
    </source>
</evidence>
<dbReference type="Proteomes" id="UP000461768">
    <property type="component" value="Unassembled WGS sequence"/>
</dbReference>
<dbReference type="RefSeq" id="WP_151142542.1">
    <property type="nucleotide sequence ID" value="NZ_WAGX01000004.1"/>
</dbReference>
<proteinExistence type="predicted"/>
<dbReference type="Pfam" id="PF00583">
    <property type="entry name" value="Acetyltransf_1"/>
    <property type="match status" value="1"/>
</dbReference>
<dbReference type="InterPro" id="IPR052523">
    <property type="entry name" value="Trichothecene_AcTrans"/>
</dbReference>
<evidence type="ECO:0000259" key="1">
    <source>
        <dbReference type="Pfam" id="PF00583"/>
    </source>
</evidence>
<dbReference type="PANTHER" id="PTHR42791">
    <property type="entry name" value="GNAT FAMILY ACETYLTRANSFERASE"/>
    <property type="match status" value="1"/>
</dbReference>
<sequence length="206" mass="24440">MRQIKKEEIPQIAKMLTSTFSNYEQILYLFEEMQQKDFILSKVFEGQMRAIFDKGDIFITEDLKAVCYGFSTKKTSLIKLLIMSGLYTYKYYRQLPKNDYKTLLTNTKKASETNNLFWQNKYVKKPYYYIMTIGIDPSMQGKGVLKQLLSPIIEQCKKDNMPMIIETHRKINVYIYEKFGFQLVRTFHSKDNGLSKYCMVRYSNIS</sequence>
<dbReference type="Gene3D" id="3.40.630.30">
    <property type="match status" value="1"/>
</dbReference>
<dbReference type="EMBL" id="WAGX01000004">
    <property type="protein sequence ID" value="KAB1439734.1"/>
    <property type="molecule type" value="Genomic_DNA"/>
</dbReference>